<protein>
    <recommendedName>
        <fullName evidence="3">Cytochrome c1</fullName>
    </recommendedName>
</protein>
<dbReference type="GO" id="GO:0009055">
    <property type="term" value="F:electron transfer activity"/>
    <property type="evidence" value="ECO:0007669"/>
    <property type="project" value="InterPro"/>
</dbReference>
<evidence type="ECO:0000256" key="12">
    <source>
        <dbReference type="ARBA" id="ARBA00023136"/>
    </source>
</evidence>
<dbReference type="PROSITE" id="PS51007">
    <property type="entry name" value="CYTC"/>
    <property type="match status" value="1"/>
</dbReference>
<dbReference type="PRINTS" id="PR00603">
    <property type="entry name" value="CYTOCHROMEC1"/>
</dbReference>
<keyword evidence="11 13" id="KW-0408">Iron</keyword>
<evidence type="ECO:0000256" key="16">
    <source>
        <dbReference type="SAM" id="SignalP"/>
    </source>
</evidence>
<keyword evidence="4" id="KW-0813">Transport</keyword>
<dbReference type="GO" id="GO:0020037">
    <property type="term" value="F:heme binding"/>
    <property type="evidence" value="ECO:0007669"/>
    <property type="project" value="InterPro"/>
</dbReference>
<feature type="domain" description="Cytochrome c" evidence="17">
    <location>
        <begin position="49"/>
        <end position="156"/>
    </location>
</feature>
<feature type="binding site" description="covalent" evidence="13">
    <location>
        <position position="185"/>
    </location>
    <ligand>
        <name>heme c</name>
        <dbReference type="ChEBI" id="CHEBI:61717"/>
    </ligand>
</feature>
<evidence type="ECO:0000256" key="4">
    <source>
        <dbReference type="ARBA" id="ARBA00022448"/>
    </source>
</evidence>
<dbReference type="RefSeq" id="WP_274943106.1">
    <property type="nucleotide sequence ID" value="NZ_JANWOI010000002.1"/>
</dbReference>
<evidence type="ECO:0000313" key="18">
    <source>
        <dbReference type="EMBL" id="MDA5193404.1"/>
    </source>
</evidence>
<evidence type="ECO:0000256" key="15">
    <source>
        <dbReference type="SAM" id="Phobius"/>
    </source>
</evidence>
<keyword evidence="16" id="KW-0732">Signal</keyword>
<dbReference type="GO" id="GO:0046872">
    <property type="term" value="F:metal ion binding"/>
    <property type="evidence" value="ECO:0007669"/>
    <property type="project" value="UniProtKB-KW"/>
</dbReference>
<comment type="similarity">
    <text evidence="2">Belongs to the cytochrome c family.</text>
</comment>
<keyword evidence="9" id="KW-0249">Electron transport</keyword>
<evidence type="ECO:0000256" key="13">
    <source>
        <dbReference type="PIRSR" id="PIRSR602326-1"/>
    </source>
</evidence>
<feature type="binding site" description="covalent" evidence="13">
    <location>
        <position position="62"/>
    </location>
    <ligand>
        <name>heme c</name>
        <dbReference type="ChEBI" id="CHEBI:61717"/>
    </ligand>
</feature>
<dbReference type="SUPFAM" id="SSF81496">
    <property type="entry name" value="Cytochrome c1 subunit of cytochrome bc1 complex (Ubiquinol-cytochrome c reductase), transmembrane anchor"/>
    <property type="match status" value="1"/>
</dbReference>
<keyword evidence="6" id="KW-0679">Respiratory chain</keyword>
<keyword evidence="19" id="KW-1185">Reference proteome</keyword>
<evidence type="ECO:0000256" key="14">
    <source>
        <dbReference type="SAM" id="MobiDB-lite"/>
    </source>
</evidence>
<sequence length="261" mass="28441">MKTMIKTAKLALAVVAAVVVATSAQASGAVKLKDVSWSFEGPFGEYNKAELQRGFQVYKEVCSACHSLHSIAFRNLADLGFSEAEVKAIAKGYEVQDGPDKDGEMFNRAARPSDHIPGPYANEQQGRAANGGSLPPDLSLMAKARANGPAYIYSLLTGYVDAPADFTVLEGMHYNTYFPGHSIAMPPPLSADQVTYADGTKASVEQMSHDLSAFLMWAAEPKLEQRHELGFKVMIFLVLLTVLFYFANRKVWGPVKRGEDI</sequence>
<keyword evidence="7 15" id="KW-0812">Transmembrane</keyword>
<dbReference type="Gene3D" id="1.20.5.100">
    <property type="entry name" value="Cytochrome c1, transmembrane anchor, C-terminal"/>
    <property type="match status" value="1"/>
</dbReference>
<evidence type="ECO:0000256" key="8">
    <source>
        <dbReference type="ARBA" id="ARBA00022723"/>
    </source>
</evidence>
<feature type="signal peptide" evidence="16">
    <location>
        <begin position="1"/>
        <end position="26"/>
    </location>
</feature>
<feature type="region of interest" description="Disordered" evidence="14">
    <location>
        <begin position="112"/>
        <end position="134"/>
    </location>
</feature>
<reference evidence="18" key="2">
    <citation type="journal article" date="2023" name="Syst. Appl. Microbiol.">
        <title>Govania unica gen. nov., sp. nov., a rare biosphere bacterium that represents a novel family in the class Alphaproteobacteria.</title>
        <authorList>
            <person name="Vandamme P."/>
            <person name="Peeters C."/>
            <person name="Hettiarachchi A."/>
            <person name="Cnockaert M."/>
            <person name="Carlier A."/>
        </authorList>
    </citation>
    <scope>NUCLEOTIDE SEQUENCE</scope>
    <source>
        <strain evidence="18">LMG 31809</strain>
    </source>
</reference>
<evidence type="ECO:0000256" key="6">
    <source>
        <dbReference type="ARBA" id="ARBA00022660"/>
    </source>
</evidence>
<comment type="cofactor">
    <cofactor evidence="13">
        <name>heme c</name>
        <dbReference type="ChEBI" id="CHEBI:61717"/>
    </cofactor>
    <text evidence="13">Binds 1 heme c group covalently per subunit.</text>
</comment>
<evidence type="ECO:0000256" key="9">
    <source>
        <dbReference type="ARBA" id="ARBA00022982"/>
    </source>
</evidence>
<dbReference type="InterPro" id="IPR021157">
    <property type="entry name" value="Cyt_c1_TM_anchor_C"/>
</dbReference>
<dbReference type="PANTHER" id="PTHR10266:SF3">
    <property type="entry name" value="CYTOCHROME C1, HEME PROTEIN, MITOCHONDRIAL"/>
    <property type="match status" value="1"/>
</dbReference>
<accession>A0A9X3TXG3</accession>
<gene>
    <name evidence="18" type="ORF">NYP16_05465</name>
</gene>
<evidence type="ECO:0000256" key="11">
    <source>
        <dbReference type="ARBA" id="ARBA00023004"/>
    </source>
</evidence>
<evidence type="ECO:0000256" key="7">
    <source>
        <dbReference type="ARBA" id="ARBA00022692"/>
    </source>
</evidence>
<keyword evidence="8 13" id="KW-0479">Metal-binding</keyword>
<dbReference type="InterPro" id="IPR036909">
    <property type="entry name" value="Cyt_c-like_dom_sf"/>
</dbReference>
<feature type="chain" id="PRO_5040750571" description="Cytochrome c1" evidence="16">
    <location>
        <begin position="27"/>
        <end position="261"/>
    </location>
</feature>
<comment type="caution">
    <text evidence="18">The sequence shown here is derived from an EMBL/GenBank/DDBJ whole genome shotgun (WGS) entry which is preliminary data.</text>
</comment>
<dbReference type="FunFam" id="1.10.760.10:FF:000011">
    <property type="entry name" value="Cytochrome c1, putative"/>
    <property type="match status" value="1"/>
</dbReference>
<organism evidence="18 19">
    <name type="scientific">Govanella unica</name>
    <dbReference type="NCBI Taxonomy" id="2975056"/>
    <lineage>
        <taxon>Bacteria</taxon>
        <taxon>Pseudomonadati</taxon>
        <taxon>Pseudomonadota</taxon>
        <taxon>Alphaproteobacteria</taxon>
        <taxon>Emcibacterales</taxon>
        <taxon>Govanellaceae</taxon>
        <taxon>Govanella</taxon>
    </lineage>
</organism>
<dbReference type="PANTHER" id="PTHR10266">
    <property type="entry name" value="CYTOCHROME C1"/>
    <property type="match status" value="1"/>
</dbReference>
<dbReference type="InterPro" id="IPR009056">
    <property type="entry name" value="Cyt_c-like_dom"/>
</dbReference>
<comment type="subcellular location">
    <subcellularLocation>
        <location evidence="1">Membrane</location>
    </subcellularLocation>
</comment>
<dbReference type="Proteomes" id="UP001141619">
    <property type="component" value="Unassembled WGS sequence"/>
</dbReference>
<evidence type="ECO:0000256" key="2">
    <source>
        <dbReference type="ARBA" id="ARBA00006488"/>
    </source>
</evidence>
<dbReference type="GO" id="GO:0016020">
    <property type="term" value="C:membrane"/>
    <property type="evidence" value="ECO:0007669"/>
    <property type="project" value="UniProtKB-SubCell"/>
</dbReference>
<feature type="binding site" description="covalent" evidence="13">
    <location>
        <position position="65"/>
    </location>
    <ligand>
        <name>heme c</name>
        <dbReference type="ChEBI" id="CHEBI:61717"/>
    </ligand>
</feature>
<keyword evidence="10 15" id="KW-1133">Transmembrane helix</keyword>
<keyword evidence="5 13" id="KW-0349">Heme</keyword>
<evidence type="ECO:0000313" key="19">
    <source>
        <dbReference type="Proteomes" id="UP001141619"/>
    </source>
</evidence>
<evidence type="ECO:0000256" key="3">
    <source>
        <dbReference type="ARBA" id="ARBA00016165"/>
    </source>
</evidence>
<evidence type="ECO:0000256" key="5">
    <source>
        <dbReference type="ARBA" id="ARBA00022617"/>
    </source>
</evidence>
<proteinExistence type="inferred from homology"/>
<dbReference type="Pfam" id="PF02167">
    <property type="entry name" value="Cytochrom_C1"/>
    <property type="match status" value="1"/>
</dbReference>
<feature type="transmembrane region" description="Helical" evidence="15">
    <location>
        <begin position="229"/>
        <end position="247"/>
    </location>
</feature>
<keyword evidence="12 15" id="KW-0472">Membrane</keyword>
<dbReference type="Gene3D" id="1.10.760.10">
    <property type="entry name" value="Cytochrome c-like domain"/>
    <property type="match status" value="1"/>
</dbReference>
<evidence type="ECO:0000256" key="10">
    <source>
        <dbReference type="ARBA" id="ARBA00022989"/>
    </source>
</evidence>
<evidence type="ECO:0000256" key="1">
    <source>
        <dbReference type="ARBA" id="ARBA00004370"/>
    </source>
</evidence>
<feature type="binding site" description="covalent" evidence="13">
    <location>
        <position position="66"/>
    </location>
    <ligand>
        <name>heme c</name>
        <dbReference type="ChEBI" id="CHEBI:61717"/>
    </ligand>
</feature>
<dbReference type="InterPro" id="IPR002326">
    <property type="entry name" value="Cyt_c1"/>
</dbReference>
<dbReference type="SUPFAM" id="SSF46626">
    <property type="entry name" value="Cytochrome c"/>
    <property type="match status" value="1"/>
</dbReference>
<dbReference type="EMBL" id="JANWOI010000002">
    <property type="protein sequence ID" value="MDA5193404.1"/>
    <property type="molecule type" value="Genomic_DNA"/>
</dbReference>
<name>A0A9X3TXG3_9PROT</name>
<reference evidence="18" key="1">
    <citation type="submission" date="2022-08" db="EMBL/GenBank/DDBJ databases">
        <authorList>
            <person name="Vandamme P."/>
            <person name="Hettiarachchi A."/>
            <person name="Peeters C."/>
            <person name="Cnockaert M."/>
            <person name="Carlier A."/>
        </authorList>
    </citation>
    <scope>NUCLEOTIDE SEQUENCE</scope>
    <source>
        <strain evidence="18">LMG 31809</strain>
    </source>
</reference>
<evidence type="ECO:0000259" key="17">
    <source>
        <dbReference type="PROSITE" id="PS51007"/>
    </source>
</evidence>
<dbReference type="AlphaFoldDB" id="A0A9X3TXG3"/>